<organism evidence="2 3">
    <name type="scientific">Cordyceps javanica</name>
    <dbReference type="NCBI Taxonomy" id="43265"/>
    <lineage>
        <taxon>Eukaryota</taxon>
        <taxon>Fungi</taxon>
        <taxon>Dikarya</taxon>
        <taxon>Ascomycota</taxon>
        <taxon>Pezizomycotina</taxon>
        <taxon>Sordariomycetes</taxon>
        <taxon>Hypocreomycetidae</taxon>
        <taxon>Hypocreales</taxon>
        <taxon>Cordycipitaceae</taxon>
        <taxon>Cordyceps</taxon>
    </lineage>
</organism>
<reference evidence="2 3" key="1">
    <citation type="journal article" date="2019" name="Appl. Microbiol. Biotechnol.">
        <title>Genome sequence of Isaria javanica and comparative genome analysis insights into family S53 peptidase evolution in fungal entomopathogens.</title>
        <authorList>
            <person name="Lin R."/>
            <person name="Zhang X."/>
            <person name="Xin B."/>
            <person name="Zou M."/>
            <person name="Gao Y."/>
            <person name="Qin F."/>
            <person name="Hu Q."/>
            <person name="Xie B."/>
            <person name="Cheng X."/>
        </authorList>
    </citation>
    <scope>NUCLEOTIDE SEQUENCE [LARGE SCALE GENOMIC DNA]</scope>
    <source>
        <strain evidence="2 3">IJ1G</strain>
    </source>
</reference>
<dbReference type="InterPro" id="IPR036770">
    <property type="entry name" value="Ankyrin_rpt-contain_sf"/>
</dbReference>
<dbReference type="Pfam" id="PF00023">
    <property type="entry name" value="Ank"/>
    <property type="match status" value="1"/>
</dbReference>
<evidence type="ECO:0000313" key="3">
    <source>
        <dbReference type="Proteomes" id="UP000315783"/>
    </source>
</evidence>
<dbReference type="SUPFAM" id="SSF48403">
    <property type="entry name" value="Ankyrin repeat"/>
    <property type="match status" value="1"/>
</dbReference>
<dbReference type="PANTHER" id="PTHR34706:SF3">
    <property type="entry name" value="ANKYRIN REPEAT PROTEIN (AFU_ORTHOLOGUE AFUA_7G06200)"/>
    <property type="match status" value="1"/>
</dbReference>
<dbReference type="OrthoDB" id="2142040at2759"/>
<accession>A0A545URU9</accession>
<dbReference type="PROSITE" id="PS50297">
    <property type="entry name" value="ANK_REP_REGION"/>
    <property type="match status" value="1"/>
</dbReference>
<dbReference type="Proteomes" id="UP000315783">
    <property type="component" value="Unassembled WGS sequence"/>
</dbReference>
<gene>
    <name evidence="2" type="ORF">IF1G_09247</name>
</gene>
<feature type="repeat" description="ANK" evidence="1">
    <location>
        <begin position="33"/>
        <end position="65"/>
    </location>
</feature>
<keyword evidence="1" id="KW-0040">ANK repeat</keyword>
<dbReference type="EMBL" id="SPUK01000016">
    <property type="protein sequence ID" value="TQV92175.1"/>
    <property type="molecule type" value="Genomic_DNA"/>
</dbReference>
<proteinExistence type="predicted"/>
<comment type="caution">
    <text evidence="2">The sequence shown here is derived from an EMBL/GenBank/DDBJ whole genome shotgun (WGS) entry which is preliminary data.</text>
</comment>
<sequence length="514" mass="57098">MASIYELAQNGTLTEAALRGPALVEMHEFNSRTQLTPLGIAVWRGHVDVARLLLEYKVDPNGGRRGRPPLWVATLKTEEGPAGDVLVRLLLDHRADACLASQVAADRGTTPLYNAVLRHRSLDVVSRLVDAGASPREVVPALGRSAWLLADEYRAAGQLAAMRSRAERNEDRLGQTALVTGFVMGVVYLANKNLPVSQAAGAAAGVSVYAKDAILRRFNMTGWLDEMFAKYFSNRKTIQYEEGLVKTEFTREMQSFISDHKLDRFFPKGDSFLASVLERAFELQRDPDNHLDPRYLAHLALYQNILYCDDSRSMEGEKQKHQRFLVQRITSVATRMFPDGEGVKLRFINAATADTSRTSPAQVDDIMSNIKLGGGTKIGDQLPSKVLEDTVYQPLAKGTFRRPVLVSIITDGCPSAGAPEKSDSLKEAIKACGDRLEQQGFPRASVRFQITQIGADKRARKFLPDLKDPKLDDVLHVTTGPVEKEFERLGRKDVEIEQWLLRLLMSPIVDAQPE</sequence>
<dbReference type="Gene3D" id="1.25.40.20">
    <property type="entry name" value="Ankyrin repeat-containing domain"/>
    <property type="match status" value="1"/>
</dbReference>
<dbReference type="PROSITE" id="PS50088">
    <property type="entry name" value="ANK_REPEAT"/>
    <property type="match status" value="1"/>
</dbReference>
<dbReference type="STRING" id="43265.A0A545URU9"/>
<dbReference type="AlphaFoldDB" id="A0A545URU9"/>
<evidence type="ECO:0000313" key="2">
    <source>
        <dbReference type="EMBL" id="TQV92175.1"/>
    </source>
</evidence>
<dbReference type="InterPro" id="IPR002110">
    <property type="entry name" value="Ankyrin_rpt"/>
</dbReference>
<keyword evidence="3" id="KW-1185">Reference proteome</keyword>
<dbReference type="SMART" id="SM00248">
    <property type="entry name" value="ANK"/>
    <property type="match status" value="3"/>
</dbReference>
<protein>
    <submittedName>
        <fullName evidence="2">Ankyrin repeat protein</fullName>
    </submittedName>
</protein>
<evidence type="ECO:0000256" key="1">
    <source>
        <dbReference type="PROSITE-ProRule" id="PRU00023"/>
    </source>
</evidence>
<dbReference type="PANTHER" id="PTHR34706">
    <property type="entry name" value="SLR1338 PROTEIN"/>
    <property type="match status" value="1"/>
</dbReference>
<name>A0A545URU9_9HYPO</name>